<organism evidence="15 16">
    <name type="scientific">Porcincola intestinalis</name>
    <dbReference type="NCBI Taxonomy" id="2606632"/>
    <lineage>
        <taxon>Bacteria</taxon>
        <taxon>Bacillati</taxon>
        <taxon>Bacillota</taxon>
        <taxon>Clostridia</taxon>
        <taxon>Lachnospirales</taxon>
        <taxon>Lachnospiraceae</taxon>
        <taxon>Porcincola</taxon>
    </lineage>
</organism>
<evidence type="ECO:0000256" key="9">
    <source>
        <dbReference type="ARBA" id="ARBA00023121"/>
    </source>
</evidence>
<dbReference type="InterPro" id="IPR000454">
    <property type="entry name" value="ATP_synth_F0_csu"/>
</dbReference>
<dbReference type="Gene3D" id="1.20.20.10">
    <property type="entry name" value="F1F0 ATP synthase subunit C"/>
    <property type="match status" value="1"/>
</dbReference>
<evidence type="ECO:0000313" key="15">
    <source>
        <dbReference type="EMBL" id="MSS14930.1"/>
    </source>
</evidence>
<dbReference type="Pfam" id="PF00137">
    <property type="entry name" value="ATP-synt_C"/>
    <property type="match status" value="1"/>
</dbReference>
<dbReference type="GO" id="GO:0033177">
    <property type="term" value="C:proton-transporting two-sector ATPase complex, proton-transporting domain"/>
    <property type="evidence" value="ECO:0007669"/>
    <property type="project" value="InterPro"/>
</dbReference>
<dbReference type="AlphaFoldDB" id="A0A6L5X3Z6"/>
<evidence type="ECO:0000256" key="8">
    <source>
        <dbReference type="ARBA" id="ARBA00023065"/>
    </source>
</evidence>
<name>A0A6L5X3Z6_9FIRM</name>
<comment type="function">
    <text evidence="13">Key component of the F(0) channel; it plays a direct role in translocation across the membrane. A homomeric c-ring of between 10-14 subunits forms the central stalk rotor element with the F(1) delta and epsilon subunits.</text>
</comment>
<dbReference type="PANTHER" id="PTHR10031:SF0">
    <property type="entry name" value="ATPASE PROTEIN 9"/>
    <property type="match status" value="1"/>
</dbReference>
<dbReference type="HAMAP" id="MF_01396">
    <property type="entry name" value="ATP_synth_c_bact"/>
    <property type="match status" value="1"/>
</dbReference>
<reference evidence="15 16" key="1">
    <citation type="submission" date="2019-08" db="EMBL/GenBank/DDBJ databases">
        <title>In-depth cultivation of the pig gut microbiome towards novel bacterial diversity and tailored functional studies.</title>
        <authorList>
            <person name="Wylensek D."/>
            <person name="Hitch T.C.A."/>
            <person name="Clavel T."/>
        </authorList>
    </citation>
    <scope>NUCLEOTIDE SEQUENCE [LARGE SCALE GENOMIC DNA]</scope>
    <source>
        <strain evidence="15 16">Oil+RF-744-WCA-WT-11</strain>
    </source>
</reference>
<dbReference type="NCBIfam" id="TIGR01260">
    <property type="entry name" value="ATP_synt_c"/>
    <property type="match status" value="1"/>
</dbReference>
<evidence type="ECO:0000256" key="10">
    <source>
        <dbReference type="ARBA" id="ARBA00023136"/>
    </source>
</evidence>
<dbReference type="CDD" id="cd18184">
    <property type="entry name" value="ATP-synt_Fo_c_NaATPase"/>
    <property type="match status" value="1"/>
</dbReference>
<comment type="subcellular location">
    <subcellularLocation>
        <location evidence="13">Cell membrane</location>
        <topology evidence="13">Multi-pass membrane protein</topology>
    </subcellularLocation>
    <subcellularLocation>
        <location evidence="1">Membrane</location>
        <topology evidence="1">Multi-pass membrane protein</topology>
    </subcellularLocation>
</comment>
<dbReference type="GO" id="GO:0045259">
    <property type="term" value="C:proton-transporting ATP synthase complex"/>
    <property type="evidence" value="ECO:0007669"/>
    <property type="project" value="UniProtKB-KW"/>
</dbReference>
<comment type="function">
    <text evidence="12 13">F(1)F(0) ATP synthase produces ATP from ADP in the presence of a proton or sodium gradient. F-type ATPases consist of two structural domains, F(1) containing the extramembraneous catalytic core and F(0) containing the membrane proton channel, linked together by a central stalk and a peripheral stalk. During catalysis, ATP synthesis in the catalytic domain of F(1) is coupled via a rotary mechanism of the central stalk subunits to proton translocation.</text>
</comment>
<dbReference type="EMBL" id="VULZ01000007">
    <property type="protein sequence ID" value="MSS14930.1"/>
    <property type="molecule type" value="Genomic_DNA"/>
</dbReference>
<keyword evidence="11 13" id="KW-0066">ATP synthesis</keyword>
<evidence type="ECO:0000259" key="14">
    <source>
        <dbReference type="Pfam" id="PF00137"/>
    </source>
</evidence>
<dbReference type="InterPro" id="IPR038662">
    <property type="entry name" value="ATP_synth_F0_csu_sf"/>
</dbReference>
<keyword evidence="13" id="KW-1003">Cell membrane</keyword>
<keyword evidence="5 13" id="KW-0812">Transmembrane</keyword>
<keyword evidence="3 13" id="KW-0813">Transport</keyword>
<feature type="transmembrane region" description="Helical" evidence="13">
    <location>
        <begin position="71"/>
        <end position="90"/>
    </location>
</feature>
<dbReference type="GO" id="GO:0046933">
    <property type="term" value="F:proton-transporting ATP synthase activity, rotational mechanism"/>
    <property type="evidence" value="ECO:0007669"/>
    <property type="project" value="UniProtKB-UniRule"/>
</dbReference>
<evidence type="ECO:0000256" key="5">
    <source>
        <dbReference type="ARBA" id="ARBA00022692"/>
    </source>
</evidence>
<dbReference type="PROSITE" id="PS00605">
    <property type="entry name" value="ATPASE_C"/>
    <property type="match status" value="1"/>
</dbReference>
<keyword evidence="7 13" id="KW-1133">Transmembrane helix</keyword>
<evidence type="ECO:0000256" key="13">
    <source>
        <dbReference type="HAMAP-Rule" id="MF_01396"/>
    </source>
</evidence>
<dbReference type="InterPro" id="IPR005953">
    <property type="entry name" value="ATP_synth_csu_bac/chlpt"/>
</dbReference>
<feature type="domain" description="V-ATPase proteolipid subunit C-like" evidence="14">
    <location>
        <begin position="18"/>
        <end position="80"/>
    </location>
</feature>
<evidence type="ECO:0000256" key="12">
    <source>
        <dbReference type="ARBA" id="ARBA00025198"/>
    </source>
</evidence>
<dbReference type="InterPro" id="IPR035921">
    <property type="entry name" value="F/V-ATP_Csub_sf"/>
</dbReference>
<keyword evidence="16" id="KW-1185">Reference proteome</keyword>
<evidence type="ECO:0000313" key="16">
    <source>
        <dbReference type="Proteomes" id="UP000481852"/>
    </source>
</evidence>
<dbReference type="Proteomes" id="UP000481852">
    <property type="component" value="Unassembled WGS sequence"/>
</dbReference>
<gene>
    <name evidence="13 15" type="primary">atpE</name>
    <name evidence="15" type="ORF">FYJ35_07715</name>
</gene>
<feature type="site" description="Reversibly protonated during proton transport" evidence="13">
    <location>
        <position position="67"/>
    </location>
</feature>
<evidence type="ECO:0000256" key="2">
    <source>
        <dbReference type="ARBA" id="ARBA00006704"/>
    </source>
</evidence>
<dbReference type="GO" id="GO:0008289">
    <property type="term" value="F:lipid binding"/>
    <property type="evidence" value="ECO:0007669"/>
    <property type="project" value="UniProtKB-KW"/>
</dbReference>
<keyword evidence="6 13" id="KW-0375">Hydrogen ion transport</keyword>
<comment type="caution">
    <text evidence="15">The sequence shown here is derived from an EMBL/GenBank/DDBJ whole genome shotgun (WGS) entry which is preliminary data.</text>
</comment>
<protein>
    <recommendedName>
        <fullName evidence="13">ATP synthase subunit c</fullName>
    </recommendedName>
    <alternativeName>
        <fullName evidence="13">ATP synthase F(0) sector subunit c</fullName>
    </alternativeName>
    <alternativeName>
        <fullName evidence="13">F-type ATPase subunit c</fullName>
        <shortName evidence="13">F-ATPase subunit c</shortName>
    </alternativeName>
    <alternativeName>
        <fullName evidence="13">Lipid-binding protein</fullName>
    </alternativeName>
</protein>
<comment type="similarity">
    <text evidence="2 13">Belongs to the ATPase C chain family.</text>
</comment>
<dbReference type="InterPro" id="IPR020537">
    <property type="entry name" value="ATP_synth_F0_csu_DDCD_BS"/>
</dbReference>
<feature type="transmembrane region" description="Helical" evidence="13">
    <location>
        <begin position="12"/>
        <end position="32"/>
    </location>
</feature>
<dbReference type="PANTHER" id="PTHR10031">
    <property type="entry name" value="ATP SYNTHASE LIPID-BINDING PROTEIN, MITOCHONDRIAL"/>
    <property type="match status" value="1"/>
</dbReference>
<dbReference type="GO" id="GO:0005886">
    <property type="term" value="C:plasma membrane"/>
    <property type="evidence" value="ECO:0007669"/>
    <property type="project" value="UniProtKB-SubCell"/>
</dbReference>
<keyword evidence="9 13" id="KW-0446">Lipid-binding</keyword>
<evidence type="ECO:0000256" key="11">
    <source>
        <dbReference type="ARBA" id="ARBA00023310"/>
    </source>
</evidence>
<evidence type="ECO:0000256" key="4">
    <source>
        <dbReference type="ARBA" id="ARBA00022547"/>
    </source>
</evidence>
<evidence type="ECO:0000256" key="7">
    <source>
        <dbReference type="ARBA" id="ARBA00022989"/>
    </source>
</evidence>
<keyword evidence="10 13" id="KW-0472">Membrane</keyword>
<dbReference type="SUPFAM" id="SSF81333">
    <property type="entry name" value="F1F0 ATP synthase subunit C"/>
    <property type="match status" value="1"/>
</dbReference>
<keyword evidence="8 13" id="KW-0406">Ion transport</keyword>
<evidence type="ECO:0000256" key="6">
    <source>
        <dbReference type="ARBA" id="ARBA00022781"/>
    </source>
</evidence>
<sequence length="92" mass="9017">MMDFTVLAKGIALAGCGIGAGLALIAGIGPGIGEGNAAASAVESIARQPEAASDIRSTLILGVALAETTGIYGFVTGLLLIFVAPSLFLGKL</sequence>
<evidence type="ECO:0000256" key="1">
    <source>
        <dbReference type="ARBA" id="ARBA00004141"/>
    </source>
</evidence>
<dbReference type="PRINTS" id="PR00124">
    <property type="entry name" value="ATPASEC"/>
</dbReference>
<evidence type="ECO:0000256" key="3">
    <source>
        <dbReference type="ARBA" id="ARBA00022448"/>
    </source>
</evidence>
<dbReference type="InterPro" id="IPR002379">
    <property type="entry name" value="ATPase_proteolipid_c-like_dom"/>
</dbReference>
<proteinExistence type="inferred from homology"/>
<accession>A0A6L5X3Z6</accession>
<keyword evidence="4 13" id="KW-0138">CF(0)</keyword>